<sequence length="146" mass="16126">MSAHQLEAVDMRLRYITLNVLEGLGGLDMILRGGLRQLPHVPASEIYKSTRNANRVIAYNVKWHVVSYFTLVQAVRQKDAHFTRTLTKIGGGVSLERDTLEHDTPAMATTLAPGAVRLYYSNEAVNAYNVALAKGDPDSVNFLALD</sequence>
<name>A0A9J6G4Q0_HAELO</name>
<dbReference type="OrthoDB" id="6141723at2759"/>
<reference evidence="1 2" key="1">
    <citation type="journal article" date="2020" name="Cell">
        <title>Large-Scale Comparative Analyses of Tick Genomes Elucidate Their Genetic Diversity and Vector Capacities.</title>
        <authorList>
            <consortium name="Tick Genome and Microbiome Consortium (TIGMIC)"/>
            <person name="Jia N."/>
            <person name="Wang J."/>
            <person name="Shi W."/>
            <person name="Du L."/>
            <person name="Sun Y."/>
            <person name="Zhan W."/>
            <person name="Jiang J.F."/>
            <person name="Wang Q."/>
            <person name="Zhang B."/>
            <person name="Ji P."/>
            <person name="Bell-Sakyi L."/>
            <person name="Cui X.M."/>
            <person name="Yuan T.T."/>
            <person name="Jiang B.G."/>
            <person name="Yang W.F."/>
            <person name="Lam T.T."/>
            <person name="Chang Q.C."/>
            <person name="Ding S.J."/>
            <person name="Wang X.J."/>
            <person name="Zhu J.G."/>
            <person name="Ruan X.D."/>
            <person name="Zhao L."/>
            <person name="Wei J.T."/>
            <person name="Ye R.Z."/>
            <person name="Que T.C."/>
            <person name="Du C.H."/>
            <person name="Zhou Y.H."/>
            <person name="Cheng J.X."/>
            <person name="Dai P.F."/>
            <person name="Guo W.B."/>
            <person name="Han X.H."/>
            <person name="Huang E.J."/>
            <person name="Li L.F."/>
            <person name="Wei W."/>
            <person name="Gao Y.C."/>
            <person name="Liu J.Z."/>
            <person name="Shao H.Z."/>
            <person name="Wang X."/>
            <person name="Wang C.C."/>
            <person name="Yang T.C."/>
            <person name="Huo Q.B."/>
            <person name="Li W."/>
            <person name="Chen H.Y."/>
            <person name="Chen S.E."/>
            <person name="Zhou L.G."/>
            <person name="Ni X.B."/>
            <person name="Tian J.H."/>
            <person name="Sheng Y."/>
            <person name="Liu T."/>
            <person name="Pan Y.S."/>
            <person name="Xia L.Y."/>
            <person name="Li J."/>
            <person name="Zhao F."/>
            <person name="Cao W.C."/>
        </authorList>
    </citation>
    <scope>NUCLEOTIDE SEQUENCE [LARGE SCALE GENOMIC DNA]</scope>
    <source>
        <strain evidence="1">HaeL-2018</strain>
    </source>
</reference>
<evidence type="ECO:0000313" key="1">
    <source>
        <dbReference type="EMBL" id="KAH9370490.1"/>
    </source>
</evidence>
<proteinExistence type="predicted"/>
<dbReference type="Proteomes" id="UP000821853">
    <property type="component" value="Chromosome 3"/>
</dbReference>
<keyword evidence="2" id="KW-1185">Reference proteome</keyword>
<protein>
    <submittedName>
        <fullName evidence="1">Uncharacterized protein</fullName>
    </submittedName>
</protein>
<dbReference type="VEuPathDB" id="VectorBase:HLOH_047773"/>
<gene>
    <name evidence="1" type="ORF">HPB48_020550</name>
</gene>
<comment type="caution">
    <text evidence="1">The sequence shown here is derived from an EMBL/GenBank/DDBJ whole genome shotgun (WGS) entry which is preliminary data.</text>
</comment>
<dbReference type="AlphaFoldDB" id="A0A9J6G4Q0"/>
<organism evidence="1 2">
    <name type="scientific">Haemaphysalis longicornis</name>
    <name type="common">Bush tick</name>
    <dbReference type="NCBI Taxonomy" id="44386"/>
    <lineage>
        <taxon>Eukaryota</taxon>
        <taxon>Metazoa</taxon>
        <taxon>Ecdysozoa</taxon>
        <taxon>Arthropoda</taxon>
        <taxon>Chelicerata</taxon>
        <taxon>Arachnida</taxon>
        <taxon>Acari</taxon>
        <taxon>Parasitiformes</taxon>
        <taxon>Ixodida</taxon>
        <taxon>Ixodoidea</taxon>
        <taxon>Ixodidae</taxon>
        <taxon>Haemaphysalinae</taxon>
        <taxon>Haemaphysalis</taxon>
    </lineage>
</organism>
<accession>A0A9J6G4Q0</accession>
<dbReference type="EMBL" id="JABSTR010000005">
    <property type="protein sequence ID" value="KAH9370490.1"/>
    <property type="molecule type" value="Genomic_DNA"/>
</dbReference>
<evidence type="ECO:0000313" key="2">
    <source>
        <dbReference type="Proteomes" id="UP000821853"/>
    </source>
</evidence>